<keyword evidence="5" id="KW-1185">Reference proteome</keyword>
<evidence type="ECO:0000256" key="1">
    <source>
        <dbReference type="ARBA" id="ARBA00004123"/>
    </source>
</evidence>
<evidence type="ECO:0000256" key="2">
    <source>
        <dbReference type="ARBA" id="ARBA00023242"/>
    </source>
</evidence>
<evidence type="ECO:0000259" key="3">
    <source>
        <dbReference type="PROSITE" id="PS50013"/>
    </source>
</evidence>
<feature type="non-terminal residue" evidence="4">
    <location>
        <position position="1"/>
    </location>
</feature>
<organism evidence="4 5">
    <name type="scientific">Amanita muscaria (strain Koide BX008)</name>
    <dbReference type="NCBI Taxonomy" id="946122"/>
    <lineage>
        <taxon>Eukaryota</taxon>
        <taxon>Fungi</taxon>
        <taxon>Dikarya</taxon>
        <taxon>Basidiomycota</taxon>
        <taxon>Agaricomycotina</taxon>
        <taxon>Agaricomycetes</taxon>
        <taxon>Agaricomycetidae</taxon>
        <taxon>Agaricales</taxon>
        <taxon>Pluteineae</taxon>
        <taxon>Amanitaceae</taxon>
        <taxon>Amanita</taxon>
    </lineage>
</organism>
<evidence type="ECO:0000313" key="4">
    <source>
        <dbReference type="EMBL" id="KIL55194.1"/>
    </source>
</evidence>
<dbReference type="InterPro" id="IPR000953">
    <property type="entry name" value="Chromo/chromo_shadow_dom"/>
</dbReference>
<name>A0A0C2SMK4_AMAMK</name>
<dbReference type="HOGENOM" id="CLU_000384_6_4_1"/>
<dbReference type="GO" id="GO:0006338">
    <property type="term" value="P:chromatin remodeling"/>
    <property type="evidence" value="ECO:0007669"/>
    <property type="project" value="UniProtKB-ARBA"/>
</dbReference>
<dbReference type="GO" id="GO:0005634">
    <property type="term" value="C:nucleus"/>
    <property type="evidence" value="ECO:0007669"/>
    <property type="project" value="UniProtKB-SubCell"/>
</dbReference>
<dbReference type="Pfam" id="PF00385">
    <property type="entry name" value="Chromo"/>
    <property type="match status" value="1"/>
</dbReference>
<dbReference type="InterPro" id="IPR023780">
    <property type="entry name" value="Chromo_domain"/>
</dbReference>
<dbReference type="Proteomes" id="UP000054549">
    <property type="component" value="Unassembled WGS sequence"/>
</dbReference>
<proteinExistence type="predicted"/>
<gene>
    <name evidence="4" type="ORF">M378DRAFT_37800</name>
</gene>
<keyword evidence="2" id="KW-0539">Nucleus</keyword>
<dbReference type="STRING" id="946122.A0A0C2SMK4"/>
<dbReference type="PROSITE" id="PS50013">
    <property type="entry name" value="CHROMO_2"/>
    <property type="match status" value="1"/>
</dbReference>
<dbReference type="PANTHER" id="PTHR22812">
    <property type="entry name" value="CHROMOBOX PROTEIN"/>
    <property type="match status" value="1"/>
</dbReference>
<accession>A0A0C2SMK4</accession>
<dbReference type="InterPro" id="IPR051219">
    <property type="entry name" value="Heterochromatin_chromo-domain"/>
</dbReference>
<dbReference type="OrthoDB" id="2630497at2759"/>
<dbReference type="SUPFAM" id="SSF54160">
    <property type="entry name" value="Chromo domain-like"/>
    <property type="match status" value="1"/>
</dbReference>
<sequence>YKVGDKVWLSTQNLTIPGRPRKLAPRRTGPLIVLKVVGPVTYKLKLPRQWKIHDTFHASYLSPYKETEFHGPNYLEPPPDCNGAEEHYEVEAILDHKGVGRRRLYYLKWKGYSDKENSWEPE</sequence>
<dbReference type="Pfam" id="PF24626">
    <property type="entry name" value="SH3_Tf2-1"/>
    <property type="match status" value="1"/>
</dbReference>
<dbReference type="InParanoid" id="A0A0C2SMK4"/>
<dbReference type="Gene3D" id="2.40.50.40">
    <property type="match status" value="1"/>
</dbReference>
<reference evidence="4 5" key="1">
    <citation type="submission" date="2014-04" db="EMBL/GenBank/DDBJ databases">
        <title>Evolutionary Origins and Diversification of the Mycorrhizal Mutualists.</title>
        <authorList>
            <consortium name="DOE Joint Genome Institute"/>
            <consortium name="Mycorrhizal Genomics Consortium"/>
            <person name="Kohler A."/>
            <person name="Kuo A."/>
            <person name="Nagy L.G."/>
            <person name="Floudas D."/>
            <person name="Copeland A."/>
            <person name="Barry K.W."/>
            <person name="Cichocki N."/>
            <person name="Veneault-Fourrey C."/>
            <person name="LaButti K."/>
            <person name="Lindquist E.A."/>
            <person name="Lipzen A."/>
            <person name="Lundell T."/>
            <person name="Morin E."/>
            <person name="Murat C."/>
            <person name="Riley R."/>
            <person name="Ohm R."/>
            <person name="Sun H."/>
            <person name="Tunlid A."/>
            <person name="Henrissat B."/>
            <person name="Grigoriev I.V."/>
            <person name="Hibbett D.S."/>
            <person name="Martin F."/>
        </authorList>
    </citation>
    <scope>NUCLEOTIDE SEQUENCE [LARGE SCALE GENOMIC DNA]</scope>
    <source>
        <strain evidence="4 5">Koide BX008</strain>
    </source>
</reference>
<evidence type="ECO:0000313" key="5">
    <source>
        <dbReference type="Proteomes" id="UP000054549"/>
    </source>
</evidence>
<protein>
    <recommendedName>
        <fullName evidence="3">Chromo domain-containing protein</fullName>
    </recommendedName>
</protein>
<feature type="domain" description="Chromo" evidence="3">
    <location>
        <begin position="88"/>
        <end position="122"/>
    </location>
</feature>
<comment type="subcellular location">
    <subcellularLocation>
        <location evidence="1">Nucleus</location>
    </subcellularLocation>
</comment>
<dbReference type="CDD" id="cd00024">
    <property type="entry name" value="CD_CSD"/>
    <property type="match status" value="1"/>
</dbReference>
<feature type="non-terminal residue" evidence="4">
    <location>
        <position position="122"/>
    </location>
</feature>
<dbReference type="AlphaFoldDB" id="A0A0C2SMK4"/>
<dbReference type="EMBL" id="KN818552">
    <property type="protein sequence ID" value="KIL55194.1"/>
    <property type="molecule type" value="Genomic_DNA"/>
</dbReference>
<dbReference type="InterPro" id="IPR016197">
    <property type="entry name" value="Chromo-like_dom_sf"/>
</dbReference>
<dbReference type="InterPro" id="IPR056924">
    <property type="entry name" value="SH3_Tf2-1"/>
</dbReference>